<dbReference type="SUPFAM" id="SSF53850">
    <property type="entry name" value="Periplasmic binding protein-like II"/>
    <property type="match status" value="1"/>
</dbReference>
<reference evidence="7 8" key="1">
    <citation type="submission" date="2015-10" db="EMBL/GenBank/DDBJ databases">
        <title>Draft genome sequence of Thermococcus celericrescens strain DSM 17994.</title>
        <authorList>
            <person name="Hong S.-J."/>
            <person name="Park C.-E."/>
            <person name="Shin J.-H."/>
        </authorList>
    </citation>
    <scope>NUCLEOTIDE SEQUENCE [LARGE SCALE GENOMIC DNA]</scope>
    <source>
        <strain evidence="7 8">DSM 17994</strain>
    </source>
</reference>
<sequence>MKKGLFALLLVGVLVLSVVASGCISPGGESPSSTTTSSPSPTETTTSSPSSTTSSPSPTETTTTTPPETECGSGEVVIWHAMQPNELEVFQSLAEEYMAMCPDVTITFEQKPELESALKAAIPTGQGPDLFIWAHDWIGKFAEAGMLEPIDDYITDDVLNGFAPMAQEAMQYKGHYYAMPFAAETAALIYNKDMVSEAPKTFDEMKAIMEQYNDPDNEKYGIAYPLNAYFLSAWAQAFGGYYFDDQSEMPGLDQPETIDGFEFFFQNIWPYMAPTADYGTQQSIFLEGRAPMMINGPWSISDVKKAGIDFGVVPLPPITKDGKEYWPRPYGGVKDIYFAAGIKNKEAAWKFVKWFTTTPEVIKELSLQLGYIPVLTPVLNDPDIQNDPVIYGFGQAVQHAYLMPKSPKMGAVWGGVDGAINEILQDPENADIKAILEKYQQQILDNMNG</sequence>
<keyword evidence="3" id="KW-0762">Sugar transport</keyword>
<dbReference type="GO" id="GO:0015768">
    <property type="term" value="P:maltose transport"/>
    <property type="evidence" value="ECO:0007669"/>
    <property type="project" value="TreeGrafter"/>
</dbReference>
<organism evidence="7 8">
    <name type="scientific">Thermococcus celericrescens</name>
    <dbReference type="NCBI Taxonomy" id="227598"/>
    <lineage>
        <taxon>Archaea</taxon>
        <taxon>Methanobacteriati</taxon>
        <taxon>Methanobacteriota</taxon>
        <taxon>Thermococci</taxon>
        <taxon>Thermococcales</taxon>
        <taxon>Thermococcaceae</taxon>
        <taxon>Thermococcus</taxon>
    </lineage>
</organism>
<dbReference type="Pfam" id="PF13416">
    <property type="entry name" value="SBP_bac_8"/>
    <property type="match status" value="1"/>
</dbReference>
<feature type="region of interest" description="Disordered" evidence="6">
    <location>
        <begin position="25"/>
        <end position="71"/>
    </location>
</feature>
<proteinExistence type="inferred from homology"/>
<evidence type="ECO:0000256" key="6">
    <source>
        <dbReference type="SAM" id="MobiDB-lite"/>
    </source>
</evidence>
<dbReference type="STRING" id="227598.APY94_09190"/>
<gene>
    <name evidence="7" type="ORF">APY94_09190</name>
</gene>
<evidence type="ECO:0000313" key="8">
    <source>
        <dbReference type="Proteomes" id="UP000053462"/>
    </source>
</evidence>
<dbReference type="AlphaFoldDB" id="A0A100XWS5"/>
<keyword evidence="8" id="KW-1185">Reference proteome</keyword>
<dbReference type="GO" id="GO:0015144">
    <property type="term" value="F:carbohydrate transmembrane transporter activity"/>
    <property type="evidence" value="ECO:0007669"/>
    <property type="project" value="InterPro"/>
</dbReference>
<evidence type="ECO:0000256" key="1">
    <source>
        <dbReference type="ARBA" id="ARBA00008520"/>
    </source>
</evidence>
<evidence type="ECO:0000313" key="7">
    <source>
        <dbReference type="EMBL" id="KUH32591.1"/>
    </source>
</evidence>
<dbReference type="GO" id="GO:0055052">
    <property type="term" value="C:ATP-binding cassette (ABC) transporter complex, substrate-binding subunit-containing"/>
    <property type="evidence" value="ECO:0007669"/>
    <property type="project" value="TreeGrafter"/>
</dbReference>
<comment type="similarity">
    <text evidence="1">Belongs to the bacterial solute-binding protein 1 family.</text>
</comment>
<evidence type="ECO:0000256" key="5">
    <source>
        <dbReference type="ARBA" id="ARBA00030303"/>
    </source>
</evidence>
<feature type="compositionally biased region" description="Low complexity" evidence="6">
    <location>
        <begin position="29"/>
        <end position="70"/>
    </location>
</feature>
<dbReference type="PANTHER" id="PTHR30061">
    <property type="entry name" value="MALTOSE-BINDING PERIPLASMIC PROTEIN"/>
    <property type="match status" value="1"/>
</dbReference>
<dbReference type="GO" id="GO:0042956">
    <property type="term" value="P:maltodextrin transmembrane transport"/>
    <property type="evidence" value="ECO:0007669"/>
    <property type="project" value="TreeGrafter"/>
</dbReference>
<comment type="caution">
    <text evidence="7">The sequence shown here is derived from an EMBL/GenBank/DDBJ whole genome shotgun (WGS) entry which is preliminary data.</text>
</comment>
<protein>
    <recommendedName>
        <fullName evidence="5">Maltodextrin-binding protein</fullName>
    </recommendedName>
</protein>
<evidence type="ECO:0000256" key="3">
    <source>
        <dbReference type="ARBA" id="ARBA00022597"/>
    </source>
</evidence>
<evidence type="ECO:0000256" key="2">
    <source>
        <dbReference type="ARBA" id="ARBA00022448"/>
    </source>
</evidence>
<evidence type="ECO:0000256" key="4">
    <source>
        <dbReference type="ARBA" id="ARBA00022729"/>
    </source>
</evidence>
<dbReference type="Proteomes" id="UP000053462">
    <property type="component" value="Unassembled WGS sequence"/>
</dbReference>
<dbReference type="InterPro" id="IPR006060">
    <property type="entry name" value="Maltose/Cyclodextrin-bd"/>
</dbReference>
<dbReference type="CDD" id="cd13657">
    <property type="entry name" value="PBP2_Maltodextrin"/>
    <property type="match status" value="1"/>
</dbReference>
<name>A0A100XWS5_9EURY</name>
<dbReference type="InterPro" id="IPR006059">
    <property type="entry name" value="SBP"/>
</dbReference>
<dbReference type="Gene3D" id="3.40.190.10">
    <property type="entry name" value="Periplasmic binding protein-like II"/>
    <property type="match status" value="2"/>
</dbReference>
<dbReference type="PRINTS" id="PR00181">
    <property type="entry name" value="MALTOSEBP"/>
</dbReference>
<dbReference type="PANTHER" id="PTHR30061:SF50">
    <property type="entry name" value="MALTOSE_MALTODEXTRIN-BINDING PERIPLASMIC PROTEIN"/>
    <property type="match status" value="1"/>
</dbReference>
<dbReference type="GO" id="GO:1901982">
    <property type="term" value="F:maltose binding"/>
    <property type="evidence" value="ECO:0007669"/>
    <property type="project" value="TreeGrafter"/>
</dbReference>
<dbReference type="EMBL" id="LLYW01000032">
    <property type="protein sequence ID" value="KUH32591.1"/>
    <property type="molecule type" value="Genomic_DNA"/>
</dbReference>
<accession>A0A100XWS5</accession>
<keyword evidence="4" id="KW-0732">Signal</keyword>
<dbReference type="OrthoDB" id="42146at2157"/>
<dbReference type="RefSeq" id="WP_058939351.1">
    <property type="nucleotide sequence ID" value="NZ_LLYW01000032.1"/>
</dbReference>
<dbReference type="PROSITE" id="PS51257">
    <property type="entry name" value="PROKAR_LIPOPROTEIN"/>
    <property type="match status" value="1"/>
</dbReference>
<keyword evidence="2" id="KW-0813">Transport</keyword>
<dbReference type="InterPro" id="IPR006061">
    <property type="entry name" value="SBP_1_CS"/>
</dbReference>
<dbReference type="PROSITE" id="PS01037">
    <property type="entry name" value="SBP_BACTERIAL_1"/>
    <property type="match status" value="1"/>
</dbReference>